<proteinExistence type="predicted"/>
<feature type="compositionally biased region" description="Acidic residues" evidence="1">
    <location>
        <begin position="316"/>
        <end position="333"/>
    </location>
</feature>
<organism evidence="2">
    <name type="scientific">Fagus sylvatica</name>
    <name type="common">Beechnut</name>
    <dbReference type="NCBI Taxonomy" id="28930"/>
    <lineage>
        <taxon>Eukaryota</taxon>
        <taxon>Viridiplantae</taxon>
        <taxon>Streptophyta</taxon>
        <taxon>Embryophyta</taxon>
        <taxon>Tracheophyta</taxon>
        <taxon>Spermatophyta</taxon>
        <taxon>Magnoliopsida</taxon>
        <taxon>eudicotyledons</taxon>
        <taxon>Gunneridae</taxon>
        <taxon>Pentapetalae</taxon>
        <taxon>rosids</taxon>
        <taxon>fabids</taxon>
        <taxon>Fagales</taxon>
        <taxon>Fagaceae</taxon>
        <taxon>Fagus</taxon>
    </lineage>
</organism>
<sequence length="359" mass="39247">MDRLDPSQIEVAKHLVNVELIGSFLEGPTIPRVQEVRVEPIVLFIAQPTAISLPSDTPDLIPSDQESEMAPPINPFKLMGKIALGSPSKPGKSKGKGKVKDTGTGKKGKKPIFQVNAPKHPTPSANSGSADQELLRPLPIIHEIDESYHGEDLASRRKTARLEDTILDNSEIEISAKVAYGLSRVACLPKDMKAAQGVHTVKARVFRMTEALQNKDAEHAKSLAKVMENAASNYKYLEEEHFKTLNTMKEADELAHEEGKQELMGEVKAQFQTVYNSGFKDGWKSALNKTEVLGESELFLRANTLLPYPNAGLKDTDEEDKDEDEEGGEAQVEEDNRSAGLNAESISGTVIVPEANSNP</sequence>
<feature type="region of interest" description="Disordered" evidence="1">
    <location>
        <begin position="84"/>
        <end position="130"/>
    </location>
</feature>
<evidence type="ECO:0000313" key="2">
    <source>
        <dbReference type="EMBL" id="SPC86392.1"/>
    </source>
</evidence>
<accession>A0A2N9FGQ4</accession>
<gene>
    <name evidence="2" type="ORF">FSB_LOCUS14274</name>
</gene>
<evidence type="ECO:0000256" key="1">
    <source>
        <dbReference type="SAM" id="MobiDB-lite"/>
    </source>
</evidence>
<dbReference type="AlphaFoldDB" id="A0A2N9FGQ4"/>
<name>A0A2N9FGQ4_FAGSY</name>
<dbReference type="EMBL" id="OIVN01000846">
    <property type="protein sequence ID" value="SPC86392.1"/>
    <property type="molecule type" value="Genomic_DNA"/>
</dbReference>
<reference evidence="2" key="1">
    <citation type="submission" date="2018-02" db="EMBL/GenBank/DDBJ databases">
        <authorList>
            <person name="Cohen D.B."/>
            <person name="Kent A.D."/>
        </authorList>
    </citation>
    <scope>NUCLEOTIDE SEQUENCE</scope>
</reference>
<protein>
    <submittedName>
        <fullName evidence="2">Uncharacterized protein</fullName>
    </submittedName>
</protein>
<feature type="region of interest" description="Disordered" evidence="1">
    <location>
        <begin position="307"/>
        <end position="359"/>
    </location>
</feature>